<keyword evidence="4 8" id="KW-0812">Transmembrane</keyword>
<evidence type="ECO:0000256" key="6">
    <source>
        <dbReference type="ARBA" id="ARBA00023136"/>
    </source>
</evidence>
<dbReference type="Gene3D" id="2.40.170.20">
    <property type="entry name" value="TonB-dependent receptor, beta-barrel domain"/>
    <property type="match status" value="1"/>
</dbReference>
<dbReference type="SUPFAM" id="SSF56935">
    <property type="entry name" value="Porins"/>
    <property type="match status" value="1"/>
</dbReference>
<keyword evidence="3 8" id="KW-1134">Transmembrane beta strand</keyword>
<comment type="similarity">
    <text evidence="8 9">Belongs to the TonB-dependent receptor family.</text>
</comment>
<feature type="signal peptide" evidence="10">
    <location>
        <begin position="1"/>
        <end position="25"/>
    </location>
</feature>
<dbReference type="InterPro" id="IPR023997">
    <property type="entry name" value="TonB-dep_OMP_SusC/RagA_CS"/>
</dbReference>
<dbReference type="Gene3D" id="2.170.130.10">
    <property type="entry name" value="TonB-dependent receptor, plug domain"/>
    <property type="match status" value="1"/>
</dbReference>
<dbReference type="InterPro" id="IPR000531">
    <property type="entry name" value="Beta-barrel_TonB"/>
</dbReference>
<keyword evidence="7 8" id="KW-0998">Cell outer membrane</keyword>
<dbReference type="NCBIfam" id="TIGR04056">
    <property type="entry name" value="OMP_RagA_SusC"/>
    <property type="match status" value="1"/>
</dbReference>
<comment type="subcellular location">
    <subcellularLocation>
        <location evidence="1 8">Cell outer membrane</location>
        <topology evidence="1 8">Multi-pass membrane protein</topology>
    </subcellularLocation>
</comment>
<dbReference type="InterPro" id="IPR012910">
    <property type="entry name" value="Plug_dom"/>
</dbReference>
<evidence type="ECO:0000313" key="14">
    <source>
        <dbReference type="Proteomes" id="UP001165367"/>
    </source>
</evidence>
<organism evidence="13 14">
    <name type="scientific">Terrimonas ginsenosidimutans</name>
    <dbReference type="NCBI Taxonomy" id="2908004"/>
    <lineage>
        <taxon>Bacteria</taxon>
        <taxon>Pseudomonadati</taxon>
        <taxon>Bacteroidota</taxon>
        <taxon>Chitinophagia</taxon>
        <taxon>Chitinophagales</taxon>
        <taxon>Chitinophagaceae</taxon>
        <taxon>Terrimonas</taxon>
    </lineage>
</organism>
<keyword evidence="2 8" id="KW-0813">Transport</keyword>
<evidence type="ECO:0000256" key="7">
    <source>
        <dbReference type="ARBA" id="ARBA00023237"/>
    </source>
</evidence>
<evidence type="ECO:0000259" key="12">
    <source>
        <dbReference type="Pfam" id="PF07715"/>
    </source>
</evidence>
<name>A0ABS9KYK8_9BACT</name>
<keyword evidence="13" id="KW-0675">Receptor</keyword>
<sequence>MIRKRLLFQSLMGLLLLLCQQWVHAQNKTITGVVRSDGGTPLQGASVMAKGQSAGVTTDDLGAFRITVGTDVKALIVSYVGYADQEVTTGSETSFNITLQPGTKGALDEVVVVGYGTQRKKDVTGAIGSVKGDAIKNLPVTNVAEALQGRVAGVEVIKSTGEPGAPTQITIRGVSSLNQPQPLYIVDGIRQSGDNINVQDIATIDIMKDASAASIYGSAAAGGVIIITTKKGTGGKPVVNFNARYGLTTPRVMKLLGRDDFVKIKQLTLDGNYVGRQQIDTLPDTDWVDEIFRNGTESNYNLSVSGSSPAVNYFVSGFYNNQKGVYLDNKSSLAGARVNTDIKLSNNIKVGEQIYAWQRTTAPIAISPISPPFRSVPIMPVYSGRPENPWGQQPPGFVGPNLVAQIMTADKDFKQSNFQGNVFAEIKLPLYLTFRTNLGYTYYNEEDNYYQASYSTGPVSVPANSLSKRTGSTRTTFYNYTLSFDHTYGKHTINALAGYEQFSSVFNGIISSSTFVGSSSYAYLVTSESVLNLSNGGYDPNGLVKSMFGRVNYDFGKKYFGTFSIRRDGNFTVFGPGNQYGVFPAGSVGWRLSEEPFIKSALPSFNLLKLRGSYGVLGNSNIEPYLFLSAYDYANAQNFNPGGSPTLNYSQNNIANPNIKWESMYETNIGLDGEVLNGKLFFSLDWYNKTTKDMLYGLPIPPSVGMPGGIFKTNIGSVRNRGWEFVAGYKNTTKDFSYSVSVNGAFNKNKVLNLDNINDNPILGGDNNYGNATFGIMVNQPLTYTKAGAAFGQFYGYKVEGIYKSAEEIAGHPQQDGYTANIGDLIYADMNKDGKINDQDRTVIGNPYPKFVYGANINLNWKGFDLALLFNGVAGVDIFNGVAPYAMSLFSDGNTTSKVFNASFLGENGLTDQPRIGVVNGNSFTADPNHNYSYASSYFVESGSYLKLKNLQLGYNFSGNWLKKAAIQNARLYFMSNNLFVITKYSGIDPELGSQNINLNGGVNTRGIDAPWRYPNARIYSIGLDLSF</sequence>
<keyword evidence="5 9" id="KW-0798">TonB box</keyword>
<accession>A0ABS9KYK8</accession>
<keyword evidence="14" id="KW-1185">Reference proteome</keyword>
<dbReference type="PROSITE" id="PS52016">
    <property type="entry name" value="TONB_DEPENDENT_REC_3"/>
    <property type="match status" value="1"/>
</dbReference>
<evidence type="ECO:0000256" key="10">
    <source>
        <dbReference type="SAM" id="SignalP"/>
    </source>
</evidence>
<keyword evidence="10" id="KW-0732">Signal</keyword>
<dbReference type="Pfam" id="PF00593">
    <property type="entry name" value="TonB_dep_Rec_b-barrel"/>
    <property type="match status" value="1"/>
</dbReference>
<dbReference type="Proteomes" id="UP001165367">
    <property type="component" value="Unassembled WGS sequence"/>
</dbReference>
<dbReference type="SUPFAM" id="SSF49464">
    <property type="entry name" value="Carboxypeptidase regulatory domain-like"/>
    <property type="match status" value="1"/>
</dbReference>
<feature type="domain" description="TonB-dependent receptor-like beta-barrel" evidence="11">
    <location>
        <begin position="410"/>
        <end position="978"/>
    </location>
</feature>
<feature type="chain" id="PRO_5046033932" evidence="10">
    <location>
        <begin position="26"/>
        <end position="1028"/>
    </location>
</feature>
<reference evidence="13" key="1">
    <citation type="submission" date="2022-01" db="EMBL/GenBank/DDBJ databases">
        <authorList>
            <person name="Jo J.-H."/>
            <person name="Im W.-T."/>
        </authorList>
    </citation>
    <scope>NUCLEOTIDE SEQUENCE</scope>
    <source>
        <strain evidence="13">NA20</strain>
    </source>
</reference>
<evidence type="ECO:0000256" key="5">
    <source>
        <dbReference type="ARBA" id="ARBA00023077"/>
    </source>
</evidence>
<evidence type="ECO:0000256" key="8">
    <source>
        <dbReference type="PROSITE-ProRule" id="PRU01360"/>
    </source>
</evidence>
<dbReference type="InterPro" id="IPR037066">
    <property type="entry name" value="Plug_dom_sf"/>
</dbReference>
<evidence type="ECO:0000259" key="11">
    <source>
        <dbReference type="Pfam" id="PF00593"/>
    </source>
</evidence>
<dbReference type="InterPro" id="IPR039426">
    <property type="entry name" value="TonB-dep_rcpt-like"/>
</dbReference>
<dbReference type="NCBIfam" id="TIGR04057">
    <property type="entry name" value="SusC_RagA_signa"/>
    <property type="match status" value="1"/>
</dbReference>
<comment type="caution">
    <text evidence="13">The sequence shown here is derived from an EMBL/GenBank/DDBJ whole genome shotgun (WGS) entry which is preliminary data.</text>
</comment>
<dbReference type="Pfam" id="PF13715">
    <property type="entry name" value="CarbopepD_reg_2"/>
    <property type="match status" value="1"/>
</dbReference>
<dbReference type="InterPro" id="IPR008969">
    <property type="entry name" value="CarboxyPept-like_regulatory"/>
</dbReference>
<evidence type="ECO:0000256" key="2">
    <source>
        <dbReference type="ARBA" id="ARBA00022448"/>
    </source>
</evidence>
<dbReference type="InterPro" id="IPR023996">
    <property type="entry name" value="TonB-dep_OMP_SusC/RagA"/>
</dbReference>
<evidence type="ECO:0000256" key="4">
    <source>
        <dbReference type="ARBA" id="ARBA00022692"/>
    </source>
</evidence>
<dbReference type="Gene3D" id="2.60.40.1120">
    <property type="entry name" value="Carboxypeptidase-like, regulatory domain"/>
    <property type="match status" value="1"/>
</dbReference>
<keyword evidence="6 8" id="KW-0472">Membrane</keyword>
<evidence type="ECO:0000256" key="3">
    <source>
        <dbReference type="ARBA" id="ARBA00022452"/>
    </source>
</evidence>
<dbReference type="RefSeq" id="WP_237876133.1">
    <property type="nucleotide sequence ID" value="NZ_JAKLTR010000020.1"/>
</dbReference>
<evidence type="ECO:0000256" key="9">
    <source>
        <dbReference type="RuleBase" id="RU003357"/>
    </source>
</evidence>
<dbReference type="EMBL" id="JAKLTR010000020">
    <property type="protein sequence ID" value="MCG2617405.1"/>
    <property type="molecule type" value="Genomic_DNA"/>
</dbReference>
<evidence type="ECO:0000313" key="13">
    <source>
        <dbReference type="EMBL" id="MCG2617405.1"/>
    </source>
</evidence>
<proteinExistence type="inferred from homology"/>
<evidence type="ECO:0000256" key="1">
    <source>
        <dbReference type="ARBA" id="ARBA00004571"/>
    </source>
</evidence>
<feature type="domain" description="TonB-dependent receptor plug" evidence="12">
    <location>
        <begin position="120"/>
        <end position="224"/>
    </location>
</feature>
<gene>
    <name evidence="13" type="ORF">LZZ85_24115</name>
</gene>
<dbReference type="Pfam" id="PF07715">
    <property type="entry name" value="Plug"/>
    <property type="match status" value="1"/>
</dbReference>
<protein>
    <submittedName>
        <fullName evidence="13">TonB-dependent receptor</fullName>
    </submittedName>
</protein>
<dbReference type="InterPro" id="IPR036942">
    <property type="entry name" value="Beta-barrel_TonB_sf"/>
</dbReference>